<keyword evidence="7" id="KW-1185">Reference proteome</keyword>
<evidence type="ECO:0000256" key="4">
    <source>
        <dbReference type="SAM" id="SignalP"/>
    </source>
</evidence>
<feature type="chain" id="PRO_5046604938" evidence="4">
    <location>
        <begin position="18"/>
        <end position="253"/>
    </location>
</feature>
<proteinExistence type="predicted"/>
<dbReference type="SMART" id="SM00042">
    <property type="entry name" value="CUB"/>
    <property type="match status" value="1"/>
</dbReference>
<feature type="domain" description="CUB" evidence="5">
    <location>
        <begin position="140"/>
        <end position="252"/>
    </location>
</feature>
<dbReference type="Pfam" id="PF00431">
    <property type="entry name" value="CUB"/>
    <property type="match status" value="1"/>
</dbReference>
<dbReference type="PROSITE" id="PS01180">
    <property type="entry name" value="CUB"/>
    <property type="match status" value="1"/>
</dbReference>
<dbReference type="SUPFAM" id="SSF49854">
    <property type="entry name" value="Spermadhesin, CUB domain"/>
    <property type="match status" value="1"/>
</dbReference>
<keyword evidence="2" id="KW-1015">Disulfide bond</keyword>
<protein>
    <submittedName>
        <fullName evidence="6">CUBN-like protein</fullName>
    </submittedName>
</protein>
<evidence type="ECO:0000256" key="1">
    <source>
        <dbReference type="ARBA" id="ARBA00022737"/>
    </source>
</evidence>
<keyword evidence="1" id="KW-0677">Repeat</keyword>
<dbReference type="EMBL" id="CP111024">
    <property type="protein sequence ID" value="WAR23414.1"/>
    <property type="molecule type" value="Genomic_DNA"/>
</dbReference>
<evidence type="ECO:0000256" key="3">
    <source>
        <dbReference type="PROSITE-ProRule" id="PRU00059"/>
    </source>
</evidence>
<name>A0ABY7FQ14_MYAAR</name>
<keyword evidence="4" id="KW-0732">Signal</keyword>
<organism evidence="6 7">
    <name type="scientific">Mya arenaria</name>
    <name type="common">Soft-shell clam</name>
    <dbReference type="NCBI Taxonomy" id="6604"/>
    <lineage>
        <taxon>Eukaryota</taxon>
        <taxon>Metazoa</taxon>
        <taxon>Spiralia</taxon>
        <taxon>Lophotrochozoa</taxon>
        <taxon>Mollusca</taxon>
        <taxon>Bivalvia</taxon>
        <taxon>Autobranchia</taxon>
        <taxon>Heteroconchia</taxon>
        <taxon>Euheterodonta</taxon>
        <taxon>Imparidentia</taxon>
        <taxon>Neoheterodontei</taxon>
        <taxon>Myida</taxon>
        <taxon>Myoidea</taxon>
        <taxon>Myidae</taxon>
        <taxon>Mya</taxon>
    </lineage>
</organism>
<dbReference type="InterPro" id="IPR000859">
    <property type="entry name" value="CUB_dom"/>
</dbReference>
<evidence type="ECO:0000259" key="5">
    <source>
        <dbReference type="PROSITE" id="PS01180"/>
    </source>
</evidence>
<comment type="caution">
    <text evidence="3">Lacks conserved residue(s) required for the propagation of feature annotation.</text>
</comment>
<dbReference type="InterPro" id="IPR035914">
    <property type="entry name" value="Sperma_CUB_dom_sf"/>
</dbReference>
<evidence type="ECO:0000313" key="6">
    <source>
        <dbReference type="EMBL" id="WAR23414.1"/>
    </source>
</evidence>
<reference evidence="6" key="1">
    <citation type="submission" date="2022-11" db="EMBL/GenBank/DDBJ databases">
        <title>Centuries of genome instability and evolution in soft-shell clam transmissible cancer (bioRxiv).</title>
        <authorList>
            <person name="Hart S.F.M."/>
            <person name="Yonemitsu M.A."/>
            <person name="Giersch R.M."/>
            <person name="Beal B.F."/>
            <person name="Arriagada G."/>
            <person name="Davis B.W."/>
            <person name="Ostrander E.A."/>
            <person name="Goff S.P."/>
            <person name="Metzger M.J."/>
        </authorList>
    </citation>
    <scope>NUCLEOTIDE SEQUENCE</scope>
    <source>
        <strain evidence="6">MELC-2E11</strain>
        <tissue evidence="6">Siphon/mantle</tissue>
    </source>
</reference>
<evidence type="ECO:0000256" key="2">
    <source>
        <dbReference type="ARBA" id="ARBA00023157"/>
    </source>
</evidence>
<accession>A0ABY7FQ14</accession>
<evidence type="ECO:0000313" key="7">
    <source>
        <dbReference type="Proteomes" id="UP001164746"/>
    </source>
</evidence>
<dbReference type="Gene3D" id="2.60.120.290">
    <property type="entry name" value="Spermadhesin, CUB domain"/>
    <property type="match status" value="1"/>
</dbReference>
<dbReference type="Proteomes" id="UP001164746">
    <property type="component" value="Chromosome 13"/>
</dbReference>
<gene>
    <name evidence="6" type="ORF">MAR_037083</name>
</gene>
<dbReference type="PANTHER" id="PTHR24251">
    <property type="entry name" value="OVOCHYMASE-RELATED"/>
    <property type="match status" value="1"/>
</dbReference>
<feature type="signal peptide" evidence="4">
    <location>
        <begin position="1"/>
        <end position="17"/>
    </location>
</feature>
<dbReference type="CDD" id="cd00041">
    <property type="entry name" value="CUB"/>
    <property type="match status" value="1"/>
</dbReference>
<sequence length="253" mass="27275">MFLGFLIACLTMNMVTASGRLGCQDEHILLTNTSGHLRPMFSPYGPPITCMKYFFAPHGRYICIQPIGSSVLYNMNVFDVGENQTSVLIASLLDISSSRVGDPPGICSESNTMVVEFVVAGQLSVSYFTQAAATDNQPSCGGTFVEPSGSCSSPNYPSSYNKNQACLYNISVPGVRSVCLDINHVDMHNPSQLIIELTELVGSDSTGTNVTRNPIRSKGTLCSKNNKMVVYLLSGSGNISTHQGFRATYRSLL</sequence>